<reference evidence="2 3" key="1">
    <citation type="journal article" date="2012" name="Science">
        <title>The Paleozoic origin of enzymatic lignin decomposition reconstructed from 31 fungal genomes.</title>
        <authorList>
            <person name="Floudas D."/>
            <person name="Binder M."/>
            <person name="Riley R."/>
            <person name="Barry K."/>
            <person name="Blanchette R.A."/>
            <person name="Henrissat B."/>
            <person name="Martinez A.T."/>
            <person name="Otillar R."/>
            <person name="Spatafora J.W."/>
            <person name="Yadav J.S."/>
            <person name="Aerts A."/>
            <person name="Benoit I."/>
            <person name="Boyd A."/>
            <person name="Carlson A."/>
            <person name="Copeland A."/>
            <person name="Coutinho P.M."/>
            <person name="de Vries R.P."/>
            <person name="Ferreira P."/>
            <person name="Findley K."/>
            <person name="Foster B."/>
            <person name="Gaskell J."/>
            <person name="Glotzer D."/>
            <person name="Gorecki P."/>
            <person name="Heitman J."/>
            <person name="Hesse C."/>
            <person name="Hori C."/>
            <person name="Igarashi K."/>
            <person name="Jurgens J.A."/>
            <person name="Kallen N."/>
            <person name="Kersten P."/>
            <person name="Kohler A."/>
            <person name="Kuees U."/>
            <person name="Kumar T.K.A."/>
            <person name="Kuo A."/>
            <person name="LaButti K."/>
            <person name="Larrondo L.F."/>
            <person name="Lindquist E."/>
            <person name="Ling A."/>
            <person name="Lombard V."/>
            <person name="Lucas S."/>
            <person name="Lundell T."/>
            <person name="Martin R."/>
            <person name="McLaughlin D.J."/>
            <person name="Morgenstern I."/>
            <person name="Morin E."/>
            <person name="Murat C."/>
            <person name="Nagy L.G."/>
            <person name="Nolan M."/>
            <person name="Ohm R.A."/>
            <person name="Patyshakuliyeva A."/>
            <person name="Rokas A."/>
            <person name="Ruiz-Duenas F.J."/>
            <person name="Sabat G."/>
            <person name="Salamov A."/>
            <person name="Samejima M."/>
            <person name="Schmutz J."/>
            <person name="Slot J.C."/>
            <person name="St John F."/>
            <person name="Stenlid J."/>
            <person name="Sun H."/>
            <person name="Sun S."/>
            <person name="Syed K."/>
            <person name="Tsang A."/>
            <person name="Wiebenga A."/>
            <person name="Young D."/>
            <person name="Pisabarro A."/>
            <person name="Eastwood D.C."/>
            <person name="Martin F."/>
            <person name="Cullen D."/>
            <person name="Grigoriev I.V."/>
            <person name="Hibbett D.S."/>
        </authorList>
    </citation>
    <scope>NUCLEOTIDE SEQUENCE</scope>
    <source>
        <strain evidence="3">FP-58527</strain>
    </source>
</reference>
<dbReference type="EMBL" id="KE504172">
    <property type="protein sequence ID" value="EPS97840.1"/>
    <property type="molecule type" value="Genomic_DNA"/>
</dbReference>
<dbReference type="eggNOG" id="ENOG502S535">
    <property type="taxonomic scope" value="Eukaryota"/>
</dbReference>
<dbReference type="InterPro" id="IPR012349">
    <property type="entry name" value="Split_barrel_FMN-bd"/>
</dbReference>
<gene>
    <name evidence="2" type="ORF">FOMPIDRAFT_1052067</name>
</gene>
<dbReference type="HOGENOM" id="CLU_058669_1_1_1"/>
<keyword evidence="3" id="KW-1185">Reference proteome</keyword>
<dbReference type="OrthoDB" id="434253at2759"/>
<name>S8F874_FOMSC</name>
<sequence length="242" mass="28053">MANQLELLEATPRWRAALARSLALPENNKDYNGGIQIATLDDYGIPRVRTLSFREILHPEGRPDLPVFVFASDVRMQKVLQMHKHPYVELVWWFKGSNEQYRITGVARVVTAPDVDLGPPGEAKVNTLAFDALDRQGFDWPKKIRDLYDVNDDERRASLIRPPPGSRIPSYDTAKAWVEKVPKLEEAKDERDRRYQEEGLRNYSLLLVEALEVDWCELAHRPHRRTKFERTVGGWEEWPVVP</sequence>
<dbReference type="Gene3D" id="2.30.110.10">
    <property type="entry name" value="Electron Transport, Fmn-binding Protein, Chain A"/>
    <property type="match status" value="1"/>
</dbReference>
<dbReference type="InParanoid" id="S8F874"/>
<evidence type="ECO:0000259" key="1">
    <source>
        <dbReference type="Pfam" id="PF12766"/>
    </source>
</evidence>
<dbReference type="Proteomes" id="UP000015241">
    <property type="component" value="Unassembled WGS sequence"/>
</dbReference>
<dbReference type="Pfam" id="PF12766">
    <property type="entry name" value="Pyridox_oxase_2"/>
    <property type="match status" value="1"/>
</dbReference>
<dbReference type="SUPFAM" id="SSF50475">
    <property type="entry name" value="FMN-binding split barrel"/>
    <property type="match status" value="1"/>
</dbReference>
<organism evidence="2 3">
    <name type="scientific">Fomitopsis schrenkii</name>
    <name type="common">Brown rot fungus</name>
    <dbReference type="NCBI Taxonomy" id="2126942"/>
    <lineage>
        <taxon>Eukaryota</taxon>
        <taxon>Fungi</taxon>
        <taxon>Dikarya</taxon>
        <taxon>Basidiomycota</taxon>
        <taxon>Agaricomycotina</taxon>
        <taxon>Agaricomycetes</taxon>
        <taxon>Polyporales</taxon>
        <taxon>Fomitopsis</taxon>
    </lineage>
</organism>
<feature type="domain" description="Pyridoxamine 5'-phosphate oxidase Alr4036 family FMN-binding" evidence="1">
    <location>
        <begin position="12"/>
        <end position="110"/>
    </location>
</feature>
<dbReference type="PANTHER" id="PTHR28243:SF1">
    <property type="entry name" value="PYRIDOXAMINE 5'-PHOSPHATE OXIDASE ALR4036 FAMILY FMN-BINDING DOMAIN-CONTAINING PROTEIN"/>
    <property type="match status" value="1"/>
</dbReference>
<dbReference type="AlphaFoldDB" id="S8F874"/>
<evidence type="ECO:0000313" key="3">
    <source>
        <dbReference type="Proteomes" id="UP000015241"/>
    </source>
</evidence>
<dbReference type="PANTHER" id="PTHR28243">
    <property type="entry name" value="AGL049CP"/>
    <property type="match status" value="1"/>
</dbReference>
<accession>S8F874</accession>
<dbReference type="GO" id="GO:0010181">
    <property type="term" value="F:FMN binding"/>
    <property type="evidence" value="ECO:0007669"/>
    <property type="project" value="InterPro"/>
</dbReference>
<dbReference type="InterPro" id="IPR024624">
    <property type="entry name" value="Pyridox_Oxase_Alr4036_FMN-bd"/>
</dbReference>
<evidence type="ECO:0000313" key="2">
    <source>
        <dbReference type="EMBL" id="EPS97840.1"/>
    </source>
</evidence>
<proteinExistence type="predicted"/>
<dbReference type="STRING" id="743788.S8F874"/>
<protein>
    <recommendedName>
        <fullName evidence="1">Pyridoxamine 5'-phosphate oxidase Alr4036 family FMN-binding domain-containing protein</fullName>
    </recommendedName>
</protein>